<evidence type="ECO:0000256" key="4">
    <source>
        <dbReference type="ARBA" id="ARBA00023004"/>
    </source>
</evidence>
<protein>
    <submittedName>
        <fullName evidence="6">Hemoglobin</fullName>
    </submittedName>
</protein>
<dbReference type="STRING" id="659014.SAMN04487996_117146"/>
<dbReference type="Pfam" id="PF01152">
    <property type="entry name" value="Bac_globin"/>
    <property type="match status" value="1"/>
</dbReference>
<keyword evidence="4 5" id="KW-0408">Iron</keyword>
<keyword evidence="7" id="KW-1185">Reference proteome</keyword>
<dbReference type="AlphaFoldDB" id="A0A1G7TAS5"/>
<name>A0A1G7TAS5_9BACT</name>
<keyword evidence="1" id="KW-0813">Transport</keyword>
<dbReference type="InterPro" id="IPR009050">
    <property type="entry name" value="Globin-like_sf"/>
</dbReference>
<evidence type="ECO:0000256" key="1">
    <source>
        <dbReference type="ARBA" id="ARBA00022448"/>
    </source>
</evidence>
<evidence type="ECO:0000256" key="2">
    <source>
        <dbReference type="ARBA" id="ARBA00022617"/>
    </source>
</evidence>
<proteinExistence type="predicted"/>
<dbReference type="RefSeq" id="WP_229212869.1">
    <property type="nucleotide sequence ID" value="NZ_FNAN01000017.1"/>
</dbReference>
<evidence type="ECO:0000256" key="5">
    <source>
        <dbReference type="PIRSR" id="PIRSR601486-1"/>
    </source>
</evidence>
<accession>A0A1G7TAS5</accession>
<evidence type="ECO:0000313" key="7">
    <source>
        <dbReference type="Proteomes" id="UP000198748"/>
    </source>
</evidence>
<dbReference type="GO" id="GO:0019825">
    <property type="term" value="F:oxygen binding"/>
    <property type="evidence" value="ECO:0007669"/>
    <property type="project" value="InterPro"/>
</dbReference>
<keyword evidence="3 5" id="KW-0479">Metal-binding</keyword>
<reference evidence="7" key="1">
    <citation type="submission" date="2016-10" db="EMBL/GenBank/DDBJ databases">
        <authorList>
            <person name="Varghese N."/>
            <person name="Submissions S."/>
        </authorList>
    </citation>
    <scope>NUCLEOTIDE SEQUENCE [LARGE SCALE GENOMIC DNA]</scope>
    <source>
        <strain evidence="7">DSM 25329</strain>
    </source>
</reference>
<dbReference type="CDD" id="cd14775">
    <property type="entry name" value="TrHb2_O-like"/>
    <property type="match status" value="1"/>
</dbReference>
<gene>
    <name evidence="6" type="ORF">SAMN04487996_117146</name>
</gene>
<dbReference type="GO" id="GO:0046872">
    <property type="term" value="F:metal ion binding"/>
    <property type="evidence" value="ECO:0007669"/>
    <property type="project" value="UniProtKB-KW"/>
</dbReference>
<feature type="binding site" description="distal binding residue" evidence="5">
    <location>
        <position position="51"/>
    </location>
    <ligand>
        <name>heme</name>
        <dbReference type="ChEBI" id="CHEBI:30413"/>
    </ligand>
    <ligandPart>
        <name>Fe</name>
        <dbReference type="ChEBI" id="CHEBI:18248"/>
    </ligandPart>
</feature>
<dbReference type="GO" id="GO:0020037">
    <property type="term" value="F:heme binding"/>
    <property type="evidence" value="ECO:0007669"/>
    <property type="project" value="InterPro"/>
</dbReference>
<dbReference type="SUPFAM" id="SSF46458">
    <property type="entry name" value="Globin-like"/>
    <property type="match status" value="1"/>
</dbReference>
<dbReference type="Proteomes" id="UP000198748">
    <property type="component" value="Unassembled WGS sequence"/>
</dbReference>
<evidence type="ECO:0000313" key="6">
    <source>
        <dbReference type="EMBL" id="SDG32144.1"/>
    </source>
</evidence>
<dbReference type="Gene3D" id="1.10.490.10">
    <property type="entry name" value="Globins"/>
    <property type="match status" value="1"/>
</dbReference>
<organism evidence="6 7">
    <name type="scientific">Dyadobacter soli</name>
    <dbReference type="NCBI Taxonomy" id="659014"/>
    <lineage>
        <taxon>Bacteria</taxon>
        <taxon>Pseudomonadati</taxon>
        <taxon>Bacteroidota</taxon>
        <taxon>Cytophagia</taxon>
        <taxon>Cytophagales</taxon>
        <taxon>Spirosomataceae</taxon>
        <taxon>Dyadobacter</taxon>
    </lineage>
</organism>
<dbReference type="InterPro" id="IPR012292">
    <property type="entry name" value="Globin/Proto"/>
</dbReference>
<dbReference type="EMBL" id="FNAN01000017">
    <property type="protein sequence ID" value="SDG32144.1"/>
    <property type="molecule type" value="Genomic_DNA"/>
</dbReference>
<keyword evidence="2 5" id="KW-0349">Heme</keyword>
<evidence type="ECO:0000256" key="3">
    <source>
        <dbReference type="ARBA" id="ARBA00022723"/>
    </source>
</evidence>
<dbReference type="InterPro" id="IPR001486">
    <property type="entry name" value="Hemoglobin_trunc"/>
</dbReference>
<sequence>MATMKEVPTLYEWAGDMQTFETLFARFYEKVLKDELLGDVFKDMSPEHQTHAAHFVAEVFGGEKLYTTLDNGSHASMIGKHIGKMLTEEKRQRWVQLLLQTADEVGLKSDPEFRSAFVGYIEWGTRLAVINSQLTENPITESEPMPKWGWGETGGLTLLMKANSGQLTIRGT</sequence>